<gene>
    <name evidence="3" type="ORF">PKB_3120</name>
</gene>
<dbReference type="PATRIC" id="fig|1301098.3.peg.3146"/>
<dbReference type="HOGENOM" id="CLU_046484_11_0_6"/>
<dbReference type="KEGG" id="pkc:PKB_3120"/>
<organism evidence="3 4">
    <name type="scientific">Pseudomonas knackmussii (strain DSM 6978 / CCUG 54928 / LMG 23759 / B13)</name>
    <dbReference type="NCBI Taxonomy" id="1301098"/>
    <lineage>
        <taxon>Bacteria</taxon>
        <taxon>Pseudomonadati</taxon>
        <taxon>Pseudomonadota</taxon>
        <taxon>Gammaproteobacteria</taxon>
        <taxon>Pseudomonadales</taxon>
        <taxon>Pseudomonadaceae</taxon>
        <taxon>Pseudomonas</taxon>
    </lineage>
</organism>
<dbReference type="AlphaFoldDB" id="A0A024HIY2"/>
<dbReference type="eggNOG" id="COG1525">
    <property type="taxonomic scope" value="Bacteria"/>
</dbReference>
<dbReference type="Pfam" id="PF00565">
    <property type="entry name" value="SNase"/>
    <property type="match status" value="1"/>
</dbReference>
<dbReference type="Proteomes" id="UP000025241">
    <property type="component" value="Chromosome I"/>
</dbReference>
<feature type="domain" description="TNase-like" evidence="2">
    <location>
        <begin position="20"/>
        <end position="151"/>
    </location>
</feature>
<keyword evidence="4" id="KW-1185">Reference proteome</keyword>
<evidence type="ECO:0000313" key="4">
    <source>
        <dbReference type="Proteomes" id="UP000025241"/>
    </source>
</evidence>
<keyword evidence="1" id="KW-0732">Signal</keyword>
<name>A0A024HIY2_PSEKB</name>
<dbReference type="SMART" id="SM00318">
    <property type="entry name" value="SNc"/>
    <property type="match status" value="1"/>
</dbReference>
<accession>A0A024HIY2</accession>
<dbReference type="RefSeq" id="WP_043253044.1">
    <property type="nucleotide sequence ID" value="NZ_HG322950.1"/>
</dbReference>
<dbReference type="OrthoDB" id="6867997at2"/>
<feature type="chain" id="PRO_5001533267" description="TNase-like domain-containing protein" evidence="1">
    <location>
        <begin position="21"/>
        <end position="153"/>
    </location>
</feature>
<dbReference type="Gene3D" id="2.40.50.90">
    <property type="match status" value="1"/>
</dbReference>
<reference evidence="3 4" key="2">
    <citation type="submission" date="2014-05" db="EMBL/GenBank/DDBJ databases">
        <title>Genome sequence of the 3-chlorobenzoate degrading bacterium Pseudomonas knackmussii B13 shows multiple evidence for horizontal gene transfer.</title>
        <authorList>
            <person name="Miyazaki R."/>
            <person name="Bertelli C."/>
            <person name="Falquet L."/>
            <person name="Robinson-Rechavi M."/>
            <person name="Gharib W."/>
            <person name="Roy S."/>
            <person name="Van der Meer J.R."/>
        </authorList>
    </citation>
    <scope>NUCLEOTIDE SEQUENCE [LARGE SCALE GENOMIC DNA]</scope>
    <source>
        <strain evidence="3 4">B13</strain>
    </source>
</reference>
<dbReference type="SUPFAM" id="SSF50199">
    <property type="entry name" value="Staphylococcal nuclease"/>
    <property type="match status" value="1"/>
</dbReference>
<feature type="signal peptide" evidence="1">
    <location>
        <begin position="1"/>
        <end position="20"/>
    </location>
</feature>
<dbReference type="EMBL" id="HG322950">
    <property type="protein sequence ID" value="CDF84467.1"/>
    <property type="molecule type" value="Genomic_DNA"/>
</dbReference>
<sequence>MRRTRFALLFAPLLSLPALADESCHVTAVDSGSSLICRSSEGHDLSVALRGIEIPTAVAETARRRLDELVGAHSVTLRQPLPQPSGQLTAAVWATPPDCPSCGHTLDVSRALLSVGLARWKPDAAQGEEERAQYSFEEQEARARKIGLWNTNL</sequence>
<dbReference type="InterPro" id="IPR016071">
    <property type="entry name" value="Staphylococal_nuclease_OB-fold"/>
</dbReference>
<proteinExistence type="predicted"/>
<protein>
    <recommendedName>
        <fullName evidence="2">TNase-like domain-containing protein</fullName>
    </recommendedName>
</protein>
<evidence type="ECO:0000313" key="3">
    <source>
        <dbReference type="EMBL" id="CDF84467.1"/>
    </source>
</evidence>
<evidence type="ECO:0000259" key="2">
    <source>
        <dbReference type="SMART" id="SM00318"/>
    </source>
</evidence>
<evidence type="ECO:0000256" key="1">
    <source>
        <dbReference type="SAM" id="SignalP"/>
    </source>
</evidence>
<reference evidence="3 4" key="1">
    <citation type="submission" date="2013-03" db="EMBL/GenBank/DDBJ databases">
        <authorList>
            <person name="Linke B."/>
        </authorList>
    </citation>
    <scope>NUCLEOTIDE SEQUENCE [LARGE SCALE GENOMIC DNA]</scope>
    <source>
        <strain evidence="3 4">B13</strain>
    </source>
</reference>
<dbReference type="InterPro" id="IPR035437">
    <property type="entry name" value="SNase_OB-fold_sf"/>
</dbReference>